<dbReference type="GO" id="GO:0000070">
    <property type="term" value="P:mitotic sister chromatid segregation"/>
    <property type="evidence" value="ECO:0007669"/>
    <property type="project" value="InterPro"/>
</dbReference>
<dbReference type="AlphaFoldDB" id="A0A0G2H6Y3"/>
<feature type="region of interest" description="Disordered" evidence="1">
    <location>
        <begin position="177"/>
        <end position="198"/>
    </location>
</feature>
<dbReference type="STRING" id="1214573.A0A0G2H6Y3"/>
<feature type="compositionally biased region" description="Low complexity" evidence="1">
    <location>
        <begin position="177"/>
        <end position="187"/>
    </location>
</feature>
<reference evidence="2 3" key="2">
    <citation type="submission" date="2015-05" db="EMBL/GenBank/DDBJ databases">
        <authorList>
            <person name="Morales-Cruz A."/>
            <person name="Amrine K.C."/>
            <person name="Cantu D."/>
        </authorList>
    </citation>
    <scope>NUCLEOTIDE SEQUENCE [LARGE SCALE GENOMIC DNA]</scope>
    <source>
        <strain evidence="2">DA912</strain>
    </source>
</reference>
<dbReference type="GO" id="GO:0000444">
    <property type="term" value="C:MIS12/MIND type complex"/>
    <property type="evidence" value="ECO:0007669"/>
    <property type="project" value="TreeGrafter"/>
</dbReference>
<comment type="caution">
    <text evidence="2">The sequence shown here is derived from an EMBL/GenBank/DDBJ whole genome shotgun (WGS) entry which is preliminary data.</text>
</comment>
<organism evidence="2 3">
    <name type="scientific">Diaporthe ampelina</name>
    <dbReference type="NCBI Taxonomy" id="1214573"/>
    <lineage>
        <taxon>Eukaryota</taxon>
        <taxon>Fungi</taxon>
        <taxon>Dikarya</taxon>
        <taxon>Ascomycota</taxon>
        <taxon>Pezizomycotina</taxon>
        <taxon>Sordariomycetes</taxon>
        <taxon>Sordariomycetidae</taxon>
        <taxon>Diaporthales</taxon>
        <taxon>Diaporthaceae</taxon>
        <taxon>Diaporthe</taxon>
    </lineage>
</organism>
<accession>A0A0G2H6Y3</accession>
<proteinExistence type="predicted"/>
<reference evidence="2 3" key="1">
    <citation type="submission" date="2015-05" db="EMBL/GenBank/DDBJ databases">
        <title>Distinctive expansion of gene families associated with plant cell wall degradation and secondary metabolism in the genomes of grapevine trunk pathogens.</title>
        <authorList>
            <person name="Lawrence D.P."/>
            <person name="Travadon R."/>
            <person name="Rolshausen P.E."/>
            <person name="Baumgartner K."/>
        </authorList>
    </citation>
    <scope>NUCLEOTIDE SEQUENCE [LARGE SCALE GENOMIC DNA]</scope>
    <source>
        <strain evidence="2">DA912</strain>
    </source>
</reference>
<keyword evidence="3" id="KW-1185">Reference proteome</keyword>
<dbReference type="InterPro" id="IPR013950">
    <property type="entry name" value="Mis14/Nsl1"/>
</dbReference>
<evidence type="ECO:0000313" key="2">
    <source>
        <dbReference type="EMBL" id="KKY30933.1"/>
    </source>
</evidence>
<sequence length="348" mass="38545">MNRPARRRSSYKNIEDQQPQQQQQQSQTNATPSSSAANTDSQNNGNGNAMDGAHRKIELQSPEDLTFLINNVRRAAEEHINAAFPPVEGQDDAAAGDDELRVRIEKLVADVCYFLPHQILPYDHKARTGEQKRLTGRRDARREPQYISKTFTLAAPNLSINGFDLDARTFPAVYLDSPSTTASPSSSHNLRRRRDKAEPAEVVQYEAFDARRRARVEELAREEEDLMREVAALKRRVPAATAKGFTEGFWEGVRADEEALGRARDVAAATVAGGGDGGDGDGQEQKEEGVEEDQAMLAGIGPLERQADVEEGYRGVVETLGRLKREMPATVAKMERARVAGEYVVTER</sequence>
<dbReference type="Pfam" id="PF08641">
    <property type="entry name" value="Mis14"/>
    <property type="match status" value="1"/>
</dbReference>
<feature type="compositionally biased region" description="Low complexity" evidence="1">
    <location>
        <begin position="16"/>
        <end position="41"/>
    </location>
</feature>
<gene>
    <name evidence="2" type="ORF">UCDDA912_g09111</name>
</gene>
<dbReference type="EMBL" id="LCUC01000431">
    <property type="protein sequence ID" value="KKY30933.1"/>
    <property type="molecule type" value="Genomic_DNA"/>
</dbReference>
<protein>
    <submittedName>
        <fullName evidence="2">Putative kinetochore protein</fullName>
    </submittedName>
</protein>
<name>A0A0G2H6Y3_9PEZI</name>
<dbReference type="PANTHER" id="PTHR31749:SF3">
    <property type="entry name" value="KINETOCHORE-ASSOCIATED PROTEIN NSL1 HOMOLOG"/>
    <property type="match status" value="1"/>
</dbReference>
<dbReference type="Proteomes" id="UP000034680">
    <property type="component" value="Unassembled WGS sequence"/>
</dbReference>
<evidence type="ECO:0000256" key="1">
    <source>
        <dbReference type="SAM" id="MobiDB-lite"/>
    </source>
</evidence>
<dbReference type="PANTHER" id="PTHR31749">
    <property type="entry name" value="KINETOCHORE-ASSOCIATED PROTEIN NSL1 HOMOLOG"/>
    <property type="match status" value="1"/>
</dbReference>
<feature type="region of interest" description="Disordered" evidence="1">
    <location>
        <begin position="270"/>
        <end position="303"/>
    </location>
</feature>
<feature type="region of interest" description="Disordered" evidence="1">
    <location>
        <begin position="1"/>
        <end position="52"/>
    </location>
</feature>
<dbReference type="OrthoDB" id="2135762at2759"/>
<feature type="compositionally biased region" description="Basic residues" evidence="1">
    <location>
        <begin position="1"/>
        <end position="10"/>
    </location>
</feature>
<evidence type="ECO:0000313" key="3">
    <source>
        <dbReference type="Proteomes" id="UP000034680"/>
    </source>
</evidence>